<dbReference type="VEuPathDB" id="CryptoDB:Vbra_14522"/>
<dbReference type="InterPro" id="IPR000626">
    <property type="entry name" value="Ubiquitin-like_dom"/>
</dbReference>
<gene>
    <name evidence="3" type="ORF">Vbra_14522</name>
</gene>
<keyword evidence="4" id="KW-1185">Reference proteome</keyword>
<evidence type="ECO:0000256" key="1">
    <source>
        <dbReference type="SAM" id="MobiDB-lite"/>
    </source>
</evidence>
<dbReference type="SUPFAM" id="SSF54236">
    <property type="entry name" value="Ubiquitin-like"/>
    <property type="match status" value="1"/>
</dbReference>
<dbReference type="EMBL" id="CDMY01000376">
    <property type="protein sequence ID" value="CEM07630.1"/>
    <property type="molecule type" value="Genomic_DNA"/>
</dbReference>
<proteinExistence type="predicted"/>
<dbReference type="PROSITE" id="PS50053">
    <property type="entry name" value="UBIQUITIN_2"/>
    <property type="match status" value="1"/>
</dbReference>
<evidence type="ECO:0000313" key="4">
    <source>
        <dbReference type="Proteomes" id="UP000041254"/>
    </source>
</evidence>
<dbReference type="InterPro" id="IPR029071">
    <property type="entry name" value="Ubiquitin-like_domsf"/>
</dbReference>
<evidence type="ECO:0000313" key="3">
    <source>
        <dbReference type="EMBL" id="CEM07630.1"/>
    </source>
</evidence>
<dbReference type="SMART" id="SM00213">
    <property type="entry name" value="UBQ"/>
    <property type="match status" value="1"/>
</dbReference>
<protein>
    <recommendedName>
        <fullName evidence="2">Ubiquitin-like domain-containing protein</fullName>
    </recommendedName>
</protein>
<feature type="domain" description="Ubiquitin-like" evidence="2">
    <location>
        <begin position="187"/>
        <end position="255"/>
    </location>
</feature>
<reference evidence="3 4" key="1">
    <citation type="submission" date="2014-11" db="EMBL/GenBank/DDBJ databases">
        <authorList>
            <person name="Zhu J."/>
            <person name="Qi W."/>
            <person name="Song R."/>
        </authorList>
    </citation>
    <scope>NUCLEOTIDE SEQUENCE [LARGE SCALE GENOMIC DNA]</scope>
</reference>
<dbReference type="OrthoDB" id="428577at2759"/>
<organism evidence="3 4">
    <name type="scientific">Vitrella brassicaformis (strain CCMP3155)</name>
    <dbReference type="NCBI Taxonomy" id="1169540"/>
    <lineage>
        <taxon>Eukaryota</taxon>
        <taxon>Sar</taxon>
        <taxon>Alveolata</taxon>
        <taxon>Colpodellida</taxon>
        <taxon>Vitrellaceae</taxon>
        <taxon>Vitrella</taxon>
    </lineage>
</organism>
<dbReference type="InParanoid" id="A0A0G4F698"/>
<evidence type="ECO:0000259" key="2">
    <source>
        <dbReference type="PROSITE" id="PS50053"/>
    </source>
</evidence>
<dbReference type="Gene3D" id="3.10.20.90">
    <property type="entry name" value="Phosphatidylinositol 3-kinase Catalytic Subunit, Chain A, domain 1"/>
    <property type="match status" value="1"/>
</dbReference>
<dbReference type="Pfam" id="PF00240">
    <property type="entry name" value="ubiquitin"/>
    <property type="match status" value="1"/>
</dbReference>
<accession>A0A0G4F698</accession>
<dbReference type="CDD" id="cd17039">
    <property type="entry name" value="Ubl_ubiquitin_like"/>
    <property type="match status" value="1"/>
</dbReference>
<name>A0A0G4F698_VITBC</name>
<dbReference type="Proteomes" id="UP000041254">
    <property type="component" value="Unassembled WGS sequence"/>
</dbReference>
<dbReference type="PhylomeDB" id="A0A0G4F698"/>
<dbReference type="AlphaFoldDB" id="A0A0G4F698"/>
<feature type="region of interest" description="Disordered" evidence="1">
    <location>
        <begin position="266"/>
        <end position="307"/>
    </location>
</feature>
<sequence length="307" mass="34864">MPDIHLRTSSRSSADFVPSFFLQKMDVIERPAPLDHDLPSHLASYYEQMCTLQWADVIYRLKVQGYRVCDVREAVRDWLLFMLLKVRVNDRRGRLMLPAHLDIVWREALLFPRMYLSMCQMLDVNIINHDPLHEELSEWERQARRTMAGTVATAWCGTVTSSSASPPRHIIGDGTPHHIKRANKRFITIYLRRISGEQTAYSVTADGVGLVDELRLAVQESEGIEMSRQRIVCHGQELQDGHTLGEYRMTTHNTVAHLVVRLPNNPGEGIGDNNNNLNQGGAAPATDMEGGEAEGSDDRDNYRMGDW</sequence>
<feature type="compositionally biased region" description="Basic and acidic residues" evidence="1">
    <location>
        <begin position="296"/>
        <end position="307"/>
    </location>
</feature>